<evidence type="ECO:0000313" key="1">
    <source>
        <dbReference type="EMBL" id="QAB15165.1"/>
    </source>
</evidence>
<organism evidence="1 2">
    <name type="scientific">Hydrogenovibrio thermophilus</name>
    <dbReference type="NCBI Taxonomy" id="265883"/>
    <lineage>
        <taxon>Bacteria</taxon>
        <taxon>Pseudomonadati</taxon>
        <taxon>Pseudomonadota</taxon>
        <taxon>Gammaproteobacteria</taxon>
        <taxon>Thiotrichales</taxon>
        <taxon>Piscirickettsiaceae</taxon>
        <taxon>Hydrogenovibrio</taxon>
    </lineage>
</organism>
<dbReference type="AlphaFoldDB" id="A0A410H2L4"/>
<dbReference type="RefSeq" id="WP_128384734.1">
    <property type="nucleotide sequence ID" value="NZ_CP035033.1"/>
</dbReference>
<keyword evidence="2" id="KW-1185">Reference proteome</keyword>
<protein>
    <recommendedName>
        <fullName evidence="3">DUF72 domain-containing protein</fullName>
    </recommendedName>
</protein>
<sequence length="201" mass="22510">MENLMVGAYGWNQSGWLESFYPEDMPEDWRLDYYSQFFQAVLVPESEWQSWTNDDIGDLAEALEDETFYFVFEVQGTLDAVNGERLRYLKAHLGNQAYGLLCHGEAPAAAEGFRVTHVSDNALPDSVGGWSWQYGGLFLWGEPMGYVATLSEDGKQQADMLKQFMASLPEGREGALFLIGSPKLDIAQLKSLKVVGELLGF</sequence>
<dbReference type="InterPro" id="IPR036520">
    <property type="entry name" value="UPF0759_sf"/>
</dbReference>
<proteinExistence type="predicted"/>
<dbReference type="EMBL" id="CP035033">
    <property type="protein sequence ID" value="QAB15165.1"/>
    <property type="molecule type" value="Genomic_DNA"/>
</dbReference>
<dbReference type="Proteomes" id="UP000285478">
    <property type="component" value="Chromosome"/>
</dbReference>
<gene>
    <name evidence="1" type="ORF">EPV75_05535</name>
</gene>
<dbReference type="Gene3D" id="3.20.20.410">
    <property type="entry name" value="Protein of unknown function UPF0759"/>
    <property type="match status" value="1"/>
</dbReference>
<evidence type="ECO:0008006" key="3">
    <source>
        <dbReference type="Google" id="ProtNLM"/>
    </source>
</evidence>
<dbReference type="KEGG" id="htr:EPV75_05535"/>
<evidence type="ECO:0000313" key="2">
    <source>
        <dbReference type="Proteomes" id="UP000285478"/>
    </source>
</evidence>
<name>A0A410H2L4_9GAMM</name>
<dbReference type="SUPFAM" id="SSF117396">
    <property type="entry name" value="TM1631-like"/>
    <property type="match status" value="1"/>
</dbReference>
<accession>A0A410H2L4</accession>
<reference evidence="1 2" key="1">
    <citation type="journal article" date="2018" name="Environ. Microbiol.">
        <title>Genomes of ubiquitous marine and hypersaline Hydrogenovibrio, Thiomicrorhabdus and Thiomicrospira spp. encode a diversity of mechanisms to sustain chemolithoautotrophy in heterogeneous environments.</title>
        <authorList>
            <person name="Scott K.M."/>
            <person name="Williams J."/>
            <person name="Porter C.M.B."/>
            <person name="Russel S."/>
            <person name="Harmer T.L."/>
            <person name="Paul J.H."/>
            <person name="Antonen K.M."/>
            <person name="Bridges M.K."/>
            <person name="Camper G.J."/>
            <person name="Campla C.K."/>
            <person name="Casella L.G."/>
            <person name="Chase E."/>
            <person name="Conrad J.W."/>
            <person name="Cruz M.C."/>
            <person name="Dunlap D.S."/>
            <person name="Duran L."/>
            <person name="Fahsbender E.M."/>
            <person name="Goldsmith D.B."/>
            <person name="Keeley R.F."/>
            <person name="Kondoff M.R."/>
            <person name="Kussy B.I."/>
            <person name="Lane M.K."/>
            <person name="Lawler S."/>
            <person name="Leigh B.A."/>
            <person name="Lewis C."/>
            <person name="Lostal L.M."/>
            <person name="Marking D."/>
            <person name="Mancera P.A."/>
            <person name="McClenthan E.C."/>
            <person name="McIntyre E.A."/>
            <person name="Mine J.A."/>
            <person name="Modi S."/>
            <person name="Moore B.D."/>
            <person name="Morgan W.A."/>
            <person name="Nelson K.M."/>
            <person name="Nguyen K.N."/>
            <person name="Ogburn N."/>
            <person name="Parrino D.G."/>
            <person name="Pedapudi A.D."/>
            <person name="Pelham R.P."/>
            <person name="Preece A.M."/>
            <person name="Rampersad E.A."/>
            <person name="Richardson J.C."/>
            <person name="Rodgers C.M."/>
            <person name="Schaffer B.L."/>
            <person name="Sheridan N.E."/>
            <person name="Solone M.R."/>
            <person name="Staley Z.R."/>
            <person name="Tabuchi M."/>
            <person name="Waide R.J."/>
            <person name="Wanjugi P.W."/>
            <person name="Young S."/>
            <person name="Clum A."/>
            <person name="Daum C."/>
            <person name="Huntemann M."/>
            <person name="Ivanova N."/>
            <person name="Kyrpides N."/>
            <person name="Mikhailova N."/>
            <person name="Palaniappan K."/>
            <person name="Pillay M."/>
            <person name="Reddy T.B.K."/>
            <person name="Shapiro N."/>
            <person name="Stamatis D."/>
            <person name="Varghese N."/>
            <person name="Woyke T."/>
            <person name="Boden R."/>
            <person name="Freyermuth S.K."/>
            <person name="Kerfeld C.A."/>
        </authorList>
    </citation>
    <scope>NUCLEOTIDE SEQUENCE [LARGE SCALE GENOMIC DNA]</scope>
    <source>
        <strain evidence="1 2">JR-2</strain>
    </source>
</reference>